<evidence type="ECO:0000313" key="2">
    <source>
        <dbReference type="Proteomes" id="UP000886817"/>
    </source>
</evidence>
<comment type="caution">
    <text evidence="1">The sequence shown here is derived from an EMBL/GenBank/DDBJ whole genome shotgun (WGS) entry which is preliminary data.</text>
</comment>
<dbReference type="EMBL" id="DXEX01000042">
    <property type="protein sequence ID" value="HIX58387.1"/>
    <property type="molecule type" value="Genomic_DNA"/>
</dbReference>
<reference evidence="1" key="2">
    <citation type="submission" date="2021-04" db="EMBL/GenBank/DDBJ databases">
        <authorList>
            <person name="Gilroy R."/>
        </authorList>
    </citation>
    <scope>NUCLEOTIDE SEQUENCE</scope>
    <source>
        <strain evidence="1">ChiSjej1B19-8411</strain>
    </source>
</reference>
<evidence type="ECO:0000313" key="1">
    <source>
        <dbReference type="EMBL" id="HIX58387.1"/>
    </source>
</evidence>
<proteinExistence type="predicted"/>
<dbReference type="Proteomes" id="UP000886817">
    <property type="component" value="Unassembled WGS sequence"/>
</dbReference>
<organism evidence="1 2">
    <name type="scientific">Candidatus Blautia gallistercoris</name>
    <dbReference type="NCBI Taxonomy" id="2838490"/>
    <lineage>
        <taxon>Bacteria</taxon>
        <taxon>Bacillati</taxon>
        <taxon>Bacillota</taxon>
        <taxon>Clostridia</taxon>
        <taxon>Lachnospirales</taxon>
        <taxon>Lachnospiraceae</taxon>
        <taxon>Blautia</taxon>
    </lineage>
</organism>
<protein>
    <submittedName>
        <fullName evidence="1">Uncharacterized protein</fullName>
    </submittedName>
</protein>
<name>A0A9D2B1T2_9FIRM</name>
<gene>
    <name evidence="1" type="ORF">IAA45_01540</name>
</gene>
<reference evidence="1" key="1">
    <citation type="journal article" date="2021" name="PeerJ">
        <title>Extensive microbial diversity within the chicken gut microbiome revealed by metagenomics and culture.</title>
        <authorList>
            <person name="Gilroy R."/>
            <person name="Ravi A."/>
            <person name="Getino M."/>
            <person name="Pursley I."/>
            <person name="Horton D.L."/>
            <person name="Alikhan N.F."/>
            <person name="Baker D."/>
            <person name="Gharbi K."/>
            <person name="Hall N."/>
            <person name="Watson M."/>
            <person name="Adriaenssens E.M."/>
            <person name="Foster-Nyarko E."/>
            <person name="Jarju S."/>
            <person name="Secka A."/>
            <person name="Antonio M."/>
            <person name="Oren A."/>
            <person name="Chaudhuri R.R."/>
            <person name="La Ragione R."/>
            <person name="Hildebrand F."/>
            <person name="Pallen M.J."/>
        </authorList>
    </citation>
    <scope>NUCLEOTIDE SEQUENCE</scope>
    <source>
        <strain evidence="1">ChiSjej1B19-8411</strain>
    </source>
</reference>
<sequence length="146" mass="17305">MYEEPMQQENPLEAELNRQEMEEALMQSFYPVEIQILQGIVEQVCDEEDYGGSRIYDEYPDKGMLEKLGKVIAGRARMELEDVYEKSEEEAREASLSAADYGSFRLRPERRGRKRPGRNPLEDLSEILLLHEIRRRRCRNQRCRSY</sequence>
<accession>A0A9D2B1T2</accession>
<dbReference type="AlphaFoldDB" id="A0A9D2B1T2"/>